<dbReference type="PANTHER" id="PTHR42920">
    <property type="entry name" value="OS03G0707200 PROTEIN-RELATED"/>
    <property type="match status" value="1"/>
</dbReference>
<keyword evidence="9" id="KW-1185">Reference proteome</keyword>
<evidence type="ECO:0000313" key="8">
    <source>
        <dbReference type="EMBL" id="ENX22555.1"/>
    </source>
</evidence>
<protein>
    <recommendedName>
        <fullName evidence="7">EamA domain-containing protein</fullName>
    </recommendedName>
</protein>
<dbReference type="AlphaFoldDB" id="N9Q834"/>
<feature type="transmembrane region" description="Helical" evidence="6">
    <location>
        <begin position="257"/>
        <end position="276"/>
    </location>
</feature>
<dbReference type="InterPro" id="IPR000620">
    <property type="entry name" value="EamA_dom"/>
</dbReference>
<dbReference type="HOGENOM" id="CLU_058959_1_1_6"/>
<feature type="transmembrane region" description="Helical" evidence="6">
    <location>
        <begin position="105"/>
        <end position="123"/>
    </location>
</feature>
<name>N9Q834_9GAMM</name>
<feature type="transmembrane region" description="Helical" evidence="6">
    <location>
        <begin position="15"/>
        <end position="37"/>
    </location>
</feature>
<feature type="domain" description="EamA" evidence="7">
    <location>
        <begin position="144"/>
        <end position="271"/>
    </location>
</feature>
<evidence type="ECO:0000256" key="5">
    <source>
        <dbReference type="ARBA" id="ARBA00023136"/>
    </source>
</evidence>
<reference evidence="8 9" key="1">
    <citation type="submission" date="2013-02" db="EMBL/GenBank/DDBJ databases">
        <title>The Genome Sequence of Acinetobacter sp. NIPH 2168.</title>
        <authorList>
            <consortium name="The Broad Institute Genome Sequencing Platform"/>
            <consortium name="The Broad Institute Genome Sequencing Center for Infectious Disease"/>
            <person name="Cerqueira G."/>
            <person name="Feldgarden M."/>
            <person name="Courvalin P."/>
            <person name="Perichon B."/>
            <person name="Grillot-Courvalin C."/>
            <person name="Clermont D."/>
            <person name="Rocha E."/>
            <person name="Yoon E.-J."/>
            <person name="Nemec A."/>
            <person name="Walker B."/>
            <person name="Young S.K."/>
            <person name="Zeng Q."/>
            <person name="Gargeya S."/>
            <person name="Fitzgerald M."/>
            <person name="Haas B."/>
            <person name="Abouelleil A."/>
            <person name="Alvarado L."/>
            <person name="Arachchi H.M."/>
            <person name="Berlin A.M."/>
            <person name="Chapman S.B."/>
            <person name="Dewar J."/>
            <person name="Goldberg J."/>
            <person name="Griggs A."/>
            <person name="Gujja S."/>
            <person name="Hansen M."/>
            <person name="Howarth C."/>
            <person name="Imamovic A."/>
            <person name="Larimer J."/>
            <person name="McCowan C."/>
            <person name="Murphy C."/>
            <person name="Neiman D."/>
            <person name="Pearson M."/>
            <person name="Priest M."/>
            <person name="Roberts A."/>
            <person name="Saif S."/>
            <person name="Shea T."/>
            <person name="Sisk P."/>
            <person name="Sykes S."/>
            <person name="Wortman J."/>
            <person name="Nusbaum C."/>
            <person name="Birren B."/>
        </authorList>
    </citation>
    <scope>NUCLEOTIDE SEQUENCE [LARGE SCALE GENOMIC DNA]</scope>
    <source>
        <strain evidence="8 9">NIPH 2168</strain>
    </source>
</reference>
<dbReference type="Proteomes" id="UP000013173">
    <property type="component" value="Unassembled WGS sequence"/>
</dbReference>
<evidence type="ECO:0000256" key="1">
    <source>
        <dbReference type="ARBA" id="ARBA00004651"/>
    </source>
</evidence>
<feature type="transmembrane region" description="Helical" evidence="6">
    <location>
        <begin position="172"/>
        <end position="189"/>
    </location>
</feature>
<feature type="transmembrane region" description="Helical" evidence="6">
    <location>
        <begin position="82"/>
        <end position="98"/>
    </location>
</feature>
<dbReference type="PATRIC" id="fig|1217706.3.peg.1739"/>
<evidence type="ECO:0000313" key="9">
    <source>
        <dbReference type="Proteomes" id="UP000013173"/>
    </source>
</evidence>
<keyword evidence="4 6" id="KW-1133">Transmembrane helix</keyword>
<gene>
    <name evidence="8" type="ORF">F892_01797</name>
</gene>
<sequence>MWASMVGLIKQVSTGITPALGITMIFSCSAVLVFTIFRFPDFKKISKKYLVLSSLLFVACELCFSFAIALTKTSQQAIEVSIINYLWPSLTIFAFVIFKELKFNLFIIVGLVFSVSGIIFIQAGNDGFSFQSIAANFDSNPVSYILAFFSAITWTTYCVVTKKMSNGHNPISVFFIILAITLWLKLLFSHEPLVFPTEPMIFLYILLAGSAVGLGYAAWNVGIIHGNIPILVIASYFTPVISSVIAMFVLQTHLSTIFWQGTAMVTLGSFICWLSTNWQSIRSRFNKLSF</sequence>
<dbReference type="NCBIfam" id="NF008676">
    <property type="entry name" value="PRK11689.1"/>
    <property type="match status" value="1"/>
</dbReference>
<keyword evidence="5 6" id="KW-0472">Membrane</keyword>
<dbReference type="GO" id="GO:0005886">
    <property type="term" value="C:plasma membrane"/>
    <property type="evidence" value="ECO:0007669"/>
    <property type="project" value="UniProtKB-SubCell"/>
</dbReference>
<comment type="caution">
    <text evidence="8">The sequence shown here is derived from an EMBL/GenBank/DDBJ whole genome shotgun (WGS) entry which is preliminary data.</text>
</comment>
<organism evidence="8 9">
    <name type="scientific">Acinetobacter vivianii</name>
    <dbReference type="NCBI Taxonomy" id="1776742"/>
    <lineage>
        <taxon>Bacteria</taxon>
        <taxon>Pseudomonadati</taxon>
        <taxon>Pseudomonadota</taxon>
        <taxon>Gammaproteobacteria</taxon>
        <taxon>Moraxellales</taxon>
        <taxon>Moraxellaceae</taxon>
        <taxon>Acinetobacter</taxon>
    </lineage>
</organism>
<keyword evidence="3 6" id="KW-0812">Transmembrane</keyword>
<dbReference type="SUPFAM" id="SSF103481">
    <property type="entry name" value="Multidrug resistance efflux transporter EmrE"/>
    <property type="match status" value="2"/>
</dbReference>
<accession>N9Q834</accession>
<keyword evidence="2" id="KW-1003">Cell membrane</keyword>
<proteinExistence type="predicted"/>
<dbReference type="EMBL" id="APRW01000009">
    <property type="protein sequence ID" value="ENX22555.1"/>
    <property type="molecule type" value="Genomic_DNA"/>
</dbReference>
<dbReference type="InterPro" id="IPR051258">
    <property type="entry name" value="Diverse_Substrate_Transporter"/>
</dbReference>
<feature type="transmembrane region" description="Helical" evidence="6">
    <location>
        <begin position="49"/>
        <end position="70"/>
    </location>
</feature>
<evidence type="ECO:0000256" key="3">
    <source>
        <dbReference type="ARBA" id="ARBA00022692"/>
    </source>
</evidence>
<dbReference type="Pfam" id="PF00892">
    <property type="entry name" value="EamA"/>
    <property type="match status" value="1"/>
</dbReference>
<dbReference type="PANTHER" id="PTHR42920:SF24">
    <property type="entry name" value="AROMATIC AMINO ACID EXPORTER YDDG"/>
    <property type="match status" value="1"/>
</dbReference>
<feature type="transmembrane region" description="Helical" evidence="6">
    <location>
        <begin position="231"/>
        <end position="251"/>
    </location>
</feature>
<evidence type="ECO:0000256" key="6">
    <source>
        <dbReference type="SAM" id="Phobius"/>
    </source>
</evidence>
<evidence type="ECO:0000256" key="4">
    <source>
        <dbReference type="ARBA" id="ARBA00022989"/>
    </source>
</evidence>
<feature type="transmembrane region" description="Helical" evidence="6">
    <location>
        <begin position="201"/>
        <end position="219"/>
    </location>
</feature>
<feature type="transmembrane region" description="Helical" evidence="6">
    <location>
        <begin position="143"/>
        <end position="160"/>
    </location>
</feature>
<evidence type="ECO:0000256" key="2">
    <source>
        <dbReference type="ARBA" id="ARBA00022475"/>
    </source>
</evidence>
<evidence type="ECO:0000259" key="7">
    <source>
        <dbReference type="Pfam" id="PF00892"/>
    </source>
</evidence>
<comment type="subcellular location">
    <subcellularLocation>
        <location evidence="1">Cell membrane</location>
        <topology evidence="1">Multi-pass membrane protein</topology>
    </subcellularLocation>
</comment>
<dbReference type="InterPro" id="IPR037185">
    <property type="entry name" value="EmrE-like"/>
</dbReference>